<feature type="signal peptide" evidence="1">
    <location>
        <begin position="1"/>
        <end position="19"/>
    </location>
</feature>
<keyword evidence="1" id="KW-0732">Signal</keyword>
<name>A0AB39HJM9_9VIBR</name>
<evidence type="ECO:0008006" key="3">
    <source>
        <dbReference type="Google" id="ProtNLM"/>
    </source>
</evidence>
<dbReference type="KEGG" id="vih:AB0763_15390"/>
<sequence>MKSIISLGLVILLAGCSGANISSQVRESGVEGTNMMTRCVNYSTGSDSRTNSILEKYDGWKLIYVSEYTTDNKANSAAVMCFEKPAS</sequence>
<reference evidence="2" key="1">
    <citation type="submission" date="2024-07" db="EMBL/GenBank/DDBJ databases">
        <title>Genome Analysis of a Potential Novel Vibrio Species Secreting pH- and Thermo-stable Alginate Lyase and its Application in Producing Alginate Oligosaccharides.</title>
        <authorList>
            <person name="Huang H."/>
            <person name="Bao K."/>
        </authorList>
    </citation>
    <scope>NUCLEOTIDE SEQUENCE</scope>
    <source>
        <strain evidence="2">HB236076</strain>
        <plasmid evidence="2">p-HB236076</plasmid>
    </source>
</reference>
<dbReference type="EMBL" id="CP162602">
    <property type="protein sequence ID" value="XDK26430.1"/>
    <property type="molecule type" value="Genomic_DNA"/>
</dbReference>
<gene>
    <name evidence="2" type="ORF">AB0763_15390</name>
</gene>
<feature type="chain" id="PRO_5044254296" description="Lipoprotein" evidence="1">
    <location>
        <begin position="20"/>
        <end position="87"/>
    </location>
</feature>
<geneLocation type="plasmid" evidence="2">
    <name>p-HB236076</name>
</geneLocation>
<evidence type="ECO:0000313" key="2">
    <source>
        <dbReference type="EMBL" id="XDK26430.1"/>
    </source>
</evidence>
<dbReference type="AlphaFoldDB" id="A0AB39HJM9"/>
<protein>
    <recommendedName>
        <fullName evidence="3">Lipoprotein</fullName>
    </recommendedName>
</protein>
<organism evidence="2">
    <name type="scientific">Vibrio sp. HB236076</name>
    <dbReference type="NCBI Taxonomy" id="3232307"/>
    <lineage>
        <taxon>Bacteria</taxon>
        <taxon>Pseudomonadati</taxon>
        <taxon>Pseudomonadota</taxon>
        <taxon>Gammaproteobacteria</taxon>
        <taxon>Vibrionales</taxon>
        <taxon>Vibrionaceae</taxon>
        <taxon>Vibrio</taxon>
    </lineage>
</organism>
<evidence type="ECO:0000256" key="1">
    <source>
        <dbReference type="SAM" id="SignalP"/>
    </source>
</evidence>
<proteinExistence type="predicted"/>
<keyword evidence="2" id="KW-0614">Plasmid</keyword>
<dbReference type="PROSITE" id="PS51257">
    <property type="entry name" value="PROKAR_LIPOPROTEIN"/>
    <property type="match status" value="1"/>
</dbReference>
<dbReference type="RefSeq" id="WP_306099321.1">
    <property type="nucleotide sequence ID" value="NZ_CP162602.1"/>
</dbReference>
<accession>A0AB39HJM9</accession>